<sequence length="67" mass="7523">MKNSDKINLTEELTDLIEDGYGGSAEFTKILDLGIEMLFYVEEEAFTQREIQQVVTALRGIIGVLRG</sequence>
<dbReference type="RefSeq" id="WP_249658191.1">
    <property type="nucleotide sequence ID" value="NZ_JAMFMA010000003.1"/>
</dbReference>
<dbReference type="Proteomes" id="UP001203607">
    <property type="component" value="Unassembled WGS sequence"/>
</dbReference>
<reference evidence="1 2" key="1">
    <citation type="submission" date="2022-05" db="EMBL/GenBank/DDBJ databases">
        <authorList>
            <person name="Park J.-S."/>
        </authorList>
    </citation>
    <scope>NUCLEOTIDE SEQUENCE [LARGE SCALE GENOMIC DNA]</scope>
    <source>
        <strain evidence="1 2">2012CJ35-5</strain>
    </source>
</reference>
<evidence type="ECO:0008006" key="3">
    <source>
        <dbReference type="Google" id="ProtNLM"/>
    </source>
</evidence>
<evidence type="ECO:0000313" key="1">
    <source>
        <dbReference type="EMBL" id="MCL6275002.1"/>
    </source>
</evidence>
<comment type="caution">
    <text evidence="1">The sequence shown here is derived from an EMBL/GenBank/DDBJ whole genome shotgun (WGS) entry which is preliminary data.</text>
</comment>
<gene>
    <name evidence="1" type="ORF">M3P19_13360</name>
</gene>
<proteinExistence type="predicted"/>
<name>A0ABT0PWA1_9FLAO</name>
<keyword evidence="2" id="KW-1185">Reference proteome</keyword>
<evidence type="ECO:0000313" key="2">
    <source>
        <dbReference type="Proteomes" id="UP001203607"/>
    </source>
</evidence>
<organism evidence="1 2">
    <name type="scientific">Flagellimonas spongiicola</name>
    <dbReference type="NCBI Taxonomy" id="2942208"/>
    <lineage>
        <taxon>Bacteria</taxon>
        <taxon>Pseudomonadati</taxon>
        <taxon>Bacteroidota</taxon>
        <taxon>Flavobacteriia</taxon>
        <taxon>Flavobacteriales</taxon>
        <taxon>Flavobacteriaceae</taxon>
        <taxon>Flagellimonas</taxon>
    </lineage>
</organism>
<protein>
    <recommendedName>
        <fullName evidence="3">Acyl carrier protein</fullName>
    </recommendedName>
</protein>
<dbReference type="EMBL" id="JAMFMA010000003">
    <property type="protein sequence ID" value="MCL6275002.1"/>
    <property type="molecule type" value="Genomic_DNA"/>
</dbReference>
<accession>A0ABT0PWA1</accession>